<sequence length="123" mass="13678">MTWSPDLFDELARTREVRVIVPAPGREPVRVPIWIVAAGDALYVRSWKGDDGLWYRRARRHGTGALETSAGEQRVRFVPPEDPAVEAAVDRVYRDKYADSPYGEAMAGPPATSTTLRVEPVAD</sequence>
<protein>
    <recommendedName>
        <fullName evidence="4">DUF2255 family protein</fullName>
    </recommendedName>
</protein>
<dbReference type="AlphaFoldDB" id="A0A2T0RLD5"/>
<gene>
    <name evidence="2" type="ORF">CLV70_11871</name>
</gene>
<name>A0A2T0RLD5_9ACTN</name>
<evidence type="ECO:0000256" key="1">
    <source>
        <dbReference type="SAM" id="MobiDB-lite"/>
    </source>
</evidence>
<evidence type="ECO:0000313" key="2">
    <source>
        <dbReference type="EMBL" id="PRY22006.1"/>
    </source>
</evidence>
<proteinExistence type="predicted"/>
<dbReference type="EMBL" id="PVZG01000018">
    <property type="protein sequence ID" value="PRY22006.1"/>
    <property type="molecule type" value="Genomic_DNA"/>
</dbReference>
<feature type="region of interest" description="Disordered" evidence="1">
    <location>
        <begin position="103"/>
        <end position="123"/>
    </location>
</feature>
<keyword evidence="3" id="KW-1185">Reference proteome</keyword>
<reference evidence="2 3" key="1">
    <citation type="submission" date="2018-03" db="EMBL/GenBank/DDBJ databases">
        <title>Genomic Encyclopedia of Archaeal and Bacterial Type Strains, Phase II (KMG-II): from individual species to whole genera.</title>
        <authorList>
            <person name="Goeker M."/>
        </authorList>
    </citation>
    <scope>NUCLEOTIDE SEQUENCE [LARGE SCALE GENOMIC DNA]</scope>
    <source>
        <strain evidence="2 3">DSM 45348</strain>
    </source>
</reference>
<dbReference type="InterPro" id="IPR016888">
    <property type="entry name" value="UCP028498"/>
</dbReference>
<accession>A0A2T0RLD5</accession>
<evidence type="ECO:0000313" key="3">
    <source>
        <dbReference type="Proteomes" id="UP000239209"/>
    </source>
</evidence>
<evidence type="ECO:0008006" key="4">
    <source>
        <dbReference type="Google" id="ProtNLM"/>
    </source>
</evidence>
<dbReference type="Proteomes" id="UP000239209">
    <property type="component" value="Unassembled WGS sequence"/>
</dbReference>
<dbReference type="RefSeq" id="WP_106130070.1">
    <property type="nucleotide sequence ID" value="NZ_PVZG01000018.1"/>
</dbReference>
<dbReference type="OrthoDB" id="162563at2"/>
<dbReference type="Pfam" id="PF10012">
    <property type="entry name" value="DUF2255"/>
    <property type="match status" value="1"/>
</dbReference>
<comment type="caution">
    <text evidence="2">The sequence shown here is derived from an EMBL/GenBank/DDBJ whole genome shotgun (WGS) entry which is preliminary data.</text>
</comment>
<organism evidence="2 3">
    <name type="scientific">Pseudosporangium ferrugineum</name>
    <dbReference type="NCBI Taxonomy" id="439699"/>
    <lineage>
        <taxon>Bacteria</taxon>
        <taxon>Bacillati</taxon>
        <taxon>Actinomycetota</taxon>
        <taxon>Actinomycetes</taxon>
        <taxon>Micromonosporales</taxon>
        <taxon>Micromonosporaceae</taxon>
        <taxon>Pseudosporangium</taxon>
    </lineage>
</organism>